<organism evidence="2 3">
    <name type="scientific">Saccharata proteae CBS 121410</name>
    <dbReference type="NCBI Taxonomy" id="1314787"/>
    <lineage>
        <taxon>Eukaryota</taxon>
        <taxon>Fungi</taxon>
        <taxon>Dikarya</taxon>
        <taxon>Ascomycota</taxon>
        <taxon>Pezizomycotina</taxon>
        <taxon>Dothideomycetes</taxon>
        <taxon>Dothideomycetes incertae sedis</taxon>
        <taxon>Botryosphaeriales</taxon>
        <taxon>Saccharataceae</taxon>
        <taxon>Saccharata</taxon>
    </lineage>
</organism>
<evidence type="ECO:0000313" key="2">
    <source>
        <dbReference type="EMBL" id="KAF2084419.1"/>
    </source>
</evidence>
<feature type="compositionally biased region" description="Acidic residues" evidence="1">
    <location>
        <begin position="414"/>
        <end position="423"/>
    </location>
</feature>
<feature type="compositionally biased region" description="Basic and acidic residues" evidence="1">
    <location>
        <begin position="465"/>
        <end position="475"/>
    </location>
</feature>
<dbReference type="AlphaFoldDB" id="A0A9P4LUR3"/>
<feature type="region of interest" description="Disordered" evidence="1">
    <location>
        <begin position="366"/>
        <end position="517"/>
    </location>
</feature>
<feature type="compositionally biased region" description="Basic and acidic residues" evidence="1">
    <location>
        <begin position="155"/>
        <end position="165"/>
    </location>
</feature>
<reference evidence="2" key="1">
    <citation type="journal article" date="2020" name="Stud. Mycol.">
        <title>101 Dothideomycetes genomes: a test case for predicting lifestyles and emergence of pathogens.</title>
        <authorList>
            <person name="Haridas S."/>
            <person name="Albert R."/>
            <person name="Binder M."/>
            <person name="Bloem J."/>
            <person name="Labutti K."/>
            <person name="Salamov A."/>
            <person name="Andreopoulos B."/>
            <person name="Baker S."/>
            <person name="Barry K."/>
            <person name="Bills G."/>
            <person name="Bluhm B."/>
            <person name="Cannon C."/>
            <person name="Castanera R."/>
            <person name="Culley D."/>
            <person name="Daum C."/>
            <person name="Ezra D."/>
            <person name="Gonzalez J."/>
            <person name="Henrissat B."/>
            <person name="Kuo A."/>
            <person name="Liang C."/>
            <person name="Lipzen A."/>
            <person name="Lutzoni F."/>
            <person name="Magnuson J."/>
            <person name="Mondo S."/>
            <person name="Nolan M."/>
            <person name="Ohm R."/>
            <person name="Pangilinan J."/>
            <person name="Park H.-J."/>
            <person name="Ramirez L."/>
            <person name="Alfaro M."/>
            <person name="Sun H."/>
            <person name="Tritt A."/>
            <person name="Yoshinaga Y."/>
            <person name="Zwiers L.-H."/>
            <person name="Turgeon B."/>
            <person name="Goodwin S."/>
            <person name="Spatafora J."/>
            <person name="Crous P."/>
            <person name="Grigoriev I."/>
        </authorList>
    </citation>
    <scope>NUCLEOTIDE SEQUENCE</scope>
    <source>
        <strain evidence="2">CBS 121410</strain>
    </source>
</reference>
<evidence type="ECO:0000256" key="1">
    <source>
        <dbReference type="SAM" id="MobiDB-lite"/>
    </source>
</evidence>
<feature type="compositionally biased region" description="Polar residues" evidence="1">
    <location>
        <begin position="190"/>
        <end position="207"/>
    </location>
</feature>
<keyword evidence="3" id="KW-1185">Reference proteome</keyword>
<feature type="compositionally biased region" description="Basic and acidic residues" evidence="1">
    <location>
        <begin position="46"/>
        <end position="63"/>
    </location>
</feature>
<accession>A0A9P4LUR3</accession>
<feature type="compositionally biased region" description="Polar residues" evidence="1">
    <location>
        <begin position="227"/>
        <end position="252"/>
    </location>
</feature>
<feature type="compositionally biased region" description="Basic and acidic residues" evidence="1">
    <location>
        <begin position="424"/>
        <end position="438"/>
    </location>
</feature>
<name>A0A9P4LUR3_9PEZI</name>
<feature type="region of interest" description="Disordered" evidence="1">
    <location>
        <begin position="1"/>
        <end position="284"/>
    </location>
</feature>
<gene>
    <name evidence="2" type="ORF">K490DRAFT_68726</name>
</gene>
<dbReference type="Proteomes" id="UP000799776">
    <property type="component" value="Unassembled WGS sequence"/>
</dbReference>
<sequence>MDSTSHSAQSIAEPTPADAASTRPPKRKARPIFSAPAPAPKRLRLHATETTDGDNVKKFKDGKFGNNARKPKHGDDTQAADESAISAKPQRIRLKLTMPGEQQSNNPAADDSKHPAIKPLRIKLAMSQPPPSKTPSAHQRSNHLGPGDVSCTYPDARELAVRREQQSTVTTTDNSDGSATKPQRIRLTMLETSTTKLPRGPQPSNQRGLADLLPSAPDTRELEMPKAQQTLQSTDNTAGNSDGPTTKPQRIQLSAPKAPPPKTRRVPQKSSHVGQADLQHMPPLSSDTHKVINWLFLGREQYLLEQAGNVPSTHATRAEVPGTGNEAGAASPIMSWLFQGRDQYLLEQASSPPSTDATHAVGFGTADEEAATPPTRPEQQTRTIAADSSAEASSMAYPGQKAGLSKTKKRIGEAEPEDIDREEDISAKKPPHQTDKVEAPGYSTTRGSHKRAENFMKRKRKTAKAKTEKENDSNKPKHKKAKVFREAAMSLDDLNSNARDKARADRDMRAWSRGGDL</sequence>
<dbReference type="EMBL" id="ML978741">
    <property type="protein sequence ID" value="KAF2084419.1"/>
    <property type="molecule type" value="Genomic_DNA"/>
</dbReference>
<feature type="compositionally biased region" description="Polar residues" evidence="1">
    <location>
        <begin position="166"/>
        <end position="181"/>
    </location>
</feature>
<protein>
    <submittedName>
        <fullName evidence="2">Uncharacterized protein</fullName>
    </submittedName>
</protein>
<proteinExistence type="predicted"/>
<feature type="compositionally biased region" description="Polar residues" evidence="1">
    <location>
        <begin position="1"/>
        <end position="12"/>
    </location>
</feature>
<feature type="compositionally biased region" description="Basic and acidic residues" evidence="1">
    <location>
        <begin position="498"/>
        <end position="517"/>
    </location>
</feature>
<evidence type="ECO:0000313" key="3">
    <source>
        <dbReference type="Proteomes" id="UP000799776"/>
    </source>
</evidence>
<feature type="compositionally biased region" description="Low complexity" evidence="1">
    <location>
        <begin position="377"/>
        <end position="396"/>
    </location>
</feature>
<comment type="caution">
    <text evidence="2">The sequence shown here is derived from an EMBL/GenBank/DDBJ whole genome shotgun (WGS) entry which is preliminary data.</text>
</comment>